<name>A0A8I6RH63_CIMLE</name>
<feature type="repeat" description="WD" evidence="1">
    <location>
        <begin position="181"/>
        <end position="222"/>
    </location>
</feature>
<dbReference type="GO" id="GO:0000209">
    <property type="term" value="P:protein polyubiquitination"/>
    <property type="evidence" value="ECO:0007669"/>
    <property type="project" value="TreeGrafter"/>
</dbReference>
<dbReference type="InterPro" id="IPR015943">
    <property type="entry name" value="WD40/YVTN_repeat-like_dom_sf"/>
</dbReference>
<dbReference type="Gene3D" id="2.130.10.10">
    <property type="entry name" value="YVTN repeat-like/Quinoprotein amine dehydrogenase"/>
    <property type="match status" value="1"/>
</dbReference>
<dbReference type="KEGG" id="clec:106664768"/>
<organism evidence="2 3">
    <name type="scientific">Cimex lectularius</name>
    <name type="common">Bed bug</name>
    <name type="synonym">Acanthia lectularia</name>
    <dbReference type="NCBI Taxonomy" id="79782"/>
    <lineage>
        <taxon>Eukaryota</taxon>
        <taxon>Metazoa</taxon>
        <taxon>Ecdysozoa</taxon>
        <taxon>Arthropoda</taxon>
        <taxon>Hexapoda</taxon>
        <taxon>Insecta</taxon>
        <taxon>Pterygota</taxon>
        <taxon>Neoptera</taxon>
        <taxon>Paraneoptera</taxon>
        <taxon>Hemiptera</taxon>
        <taxon>Heteroptera</taxon>
        <taxon>Panheteroptera</taxon>
        <taxon>Cimicomorpha</taxon>
        <taxon>Cimicidae</taxon>
        <taxon>Cimex</taxon>
    </lineage>
</organism>
<evidence type="ECO:0008006" key="4">
    <source>
        <dbReference type="Google" id="ProtNLM"/>
    </source>
</evidence>
<evidence type="ECO:0000256" key="1">
    <source>
        <dbReference type="PROSITE-ProRule" id="PRU00221"/>
    </source>
</evidence>
<dbReference type="GO" id="GO:0043161">
    <property type="term" value="P:proteasome-mediated ubiquitin-dependent protein catabolic process"/>
    <property type="evidence" value="ECO:0007669"/>
    <property type="project" value="TreeGrafter"/>
</dbReference>
<evidence type="ECO:0000313" key="2">
    <source>
        <dbReference type="EnsemblMetazoa" id="XP_014246249.1"/>
    </source>
</evidence>
<dbReference type="PANTHER" id="PTHR46202:SF1">
    <property type="entry name" value="DNA EXCISION REPAIR PROTEIN ERCC-8"/>
    <property type="match status" value="1"/>
</dbReference>
<dbReference type="InterPro" id="IPR036322">
    <property type="entry name" value="WD40_repeat_dom_sf"/>
</dbReference>
<dbReference type="SUPFAM" id="SSF50978">
    <property type="entry name" value="WD40 repeat-like"/>
    <property type="match status" value="1"/>
</dbReference>
<reference evidence="2" key="1">
    <citation type="submission" date="2022-01" db="UniProtKB">
        <authorList>
            <consortium name="EnsemblMetazoa"/>
        </authorList>
    </citation>
    <scope>IDENTIFICATION</scope>
</reference>
<dbReference type="GO" id="GO:0006283">
    <property type="term" value="P:transcription-coupled nucleotide-excision repair"/>
    <property type="evidence" value="ECO:0007669"/>
    <property type="project" value="InterPro"/>
</dbReference>
<keyword evidence="3" id="KW-1185">Reference proteome</keyword>
<proteinExistence type="predicted"/>
<dbReference type="InterPro" id="IPR042238">
    <property type="entry name" value="Rad28/ERCC8/Ckn1/ATCSA-1"/>
</dbReference>
<dbReference type="GO" id="GO:0000109">
    <property type="term" value="C:nucleotide-excision repair complex"/>
    <property type="evidence" value="ECO:0007669"/>
    <property type="project" value="TreeGrafter"/>
</dbReference>
<dbReference type="GO" id="GO:0031464">
    <property type="term" value="C:Cul4A-RING E3 ubiquitin ligase complex"/>
    <property type="evidence" value="ECO:0007669"/>
    <property type="project" value="TreeGrafter"/>
</dbReference>
<dbReference type="InterPro" id="IPR001680">
    <property type="entry name" value="WD40_rpt"/>
</dbReference>
<dbReference type="RefSeq" id="XP_014246248.1">
    <property type="nucleotide sequence ID" value="XM_014390762.2"/>
</dbReference>
<dbReference type="PANTHER" id="PTHR46202">
    <property type="entry name" value="DNA EXCISION REPAIR PROTEIN ERCC-8"/>
    <property type="match status" value="1"/>
</dbReference>
<dbReference type="AlphaFoldDB" id="A0A8I6RH63"/>
<dbReference type="OrthoDB" id="5578278at2759"/>
<dbReference type="EnsemblMetazoa" id="XM_014390763.2">
    <property type="protein sequence ID" value="XP_014246249.1"/>
    <property type="gene ID" value="LOC106664768"/>
</dbReference>
<evidence type="ECO:0000313" key="3">
    <source>
        <dbReference type="Proteomes" id="UP000494040"/>
    </source>
</evidence>
<dbReference type="EnsemblMetazoa" id="XM_014390762.2">
    <property type="protein sequence ID" value="XP_014246248.1"/>
    <property type="gene ID" value="LOC106664768"/>
</dbReference>
<dbReference type="Proteomes" id="UP000494040">
    <property type="component" value="Unassembled WGS sequence"/>
</dbReference>
<accession>A0A8I6RH63</accession>
<dbReference type="GeneID" id="106664768"/>
<keyword evidence="1" id="KW-0853">WD repeat</keyword>
<sequence>MTDIIKYLEVRRSGIINTTKFLKSMKYMIGTSFQYTQHSIRNLYGIEDATILHNRLLIMDCLGDIYAYDMSPQAECMLDDVLTPITSWTNDRTVKKHTLSNNCVQWGKCGLFFTVTGKSNTLITVDGTEFYELDRIHIPDAVFTTMHEPSPERDHHIAVASSLKSIAIIDLKTGNVALNGFKGHTTSVTALSWSQTDSDLIMTANTSEVLLWDLRSHKTPLHLGINMSPIVVPEIRFLDRTSVVVLCGLNRLVVWDILNCKSIREITGFNLKKSRKRCKYFIEMESKPVLLYLPSQHHVNVINLETGEFIKQLGPHVDIVNIAISNDRTKELMTFAKHEGFIWKPSGYMS</sequence>
<protein>
    <recommendedName>
        <fullName evidence="4">WD repeat-containing protein 55 homolog</fullName>
    </recommendedName>
</protein>
<dbReference type="RefSeq" id="XP_014246249.1">
    <property type="nucleotide sequence ID" value="XM_014390763.2"/>
</dbReference>
<dbReference type="PROSITE" id="PS50082">
    <property type="entry name" value="WD_REPEATS_2"/>
    <property type="match status" value="1"/>
</dbReference>
<dbReference type="PROSITE" id="PS50294">
    <property type="entry name" value="WD_REPEATS_REGION"/>
    <property type="match status" value="1"/>
</dbReference>